<keyword evidence="1" id="KW-0812">Transmembrane</keyword>
<evidence type="ECO:0008006" key="4">
    <source>
        <dbReference type="Google" id="ProtNLM"/>
    </source>
</evidence>
<evidence type="ECO:0000313" key="2">
    <source>
        <dbReference type="EMBL" id="KAJ1726340.1"/>
    </source>
</evidence>
<name>A0A9W7Y3E0_9FUNG</name>
<dbReference type="InterPro" id="IPR036865">
    <property type="entry name" value="CRAL-TRIO_dom_sf"/>
</dbReference>
<gene>
    <name evidence="2" type="ORF">LPJ61_005253</name>
</gene>
<evidence type="ECO:0000313" key="3">
    <source>
        <dbReference type="Proteomes" id="UP001143981"/>
    </source>
</evidence>
<dbReference type="Proteomes" id="UP001143981">
    <property type="component" value="Unassembled WGS sequence"/>
</dbReference>
<sequence>MSVLAAADSQDERVARGVAFEAREIRDRTEGHRRTSTYIPSYIDDYLDDTAAILRQLQACRGDSGTAVGQLARTLEWREETKVYPTKRQADLPLLVDSHGMVLVRSRRAPVLAGRPAGTTGRDSVWRGYAHGVGALEDARVALRTAYERSGVVARAAVVVAVESVRLADLSADVAVELAAAASKHYPLAVGRVYVTAASSVLLEHARVALQPALHRLESRQQERIVFMLESALSAEAAEIGAFMLRQQQQQQQQRPSAVDRMRGALSKSTCSIYSGDADDFQTACSESCGTHVEALDAEASLTPTQSVTSLAYHSKGDDPATEATLVVEARSAMTSVQLASLQRAVQSVQRMLGTISDGVGGLDSHSALAATKGKLAQQADVLMSAVAALSVGISMMRPPPADDVPAAKQHACFVATPAAGRECEASGPAALLKGLALQLLALPVGLVFGRRRGSIAGLWALAARTVRSAARRLRRHPGLRMALLLAYRHLRVYAVVLWTGALLAWQANAATIWASLSRHLQRGIAY</sequence>
<keyword evidence="1" id="KW-0472">Membrane</keyword>
<comment type="caution">
    <text evidence="2">The sequence shown here is derived from an EMBL/GenBank/DDBJ whole genome shotgun (WGS) entry which is preliminary data.</text>
</comment>
<keyword evidence="1" id="KW-1133">Transmembrane helix</keyword>
<reference evidence="2" key="1">
    <citation type="submission" date="2022-07" db="EMBL/GenBank/DDBJ databases">
        <title>Phylogenomic reconstructions and comparative analyses of Kickxellomycotina fungi.</title>
        <authorList>
            <person name="Reynolds N.K."/>
            <person name="Stajich J.E."/>
            <person name="Barry K."/>
            <person name="Grigoriev I.V."/>
            <person name="Crous P."/>
            <person name="Smith M.E."/>
        </authorList>
    </citation>
    <scope>NUCLEOTIDE SEQUENCE</scope>
    <source>
        <strain evidence="2">BCRC 34381</strain>
    </source>
</reference>
<dbReference type="OrthoDB" id="5594814at2759"/>
<protein>
    <recommendedName>
        <fullName evidence="4">CRAL-TRIO domain-containing protein</fullName>
    </recommendedName>
</protein>
<evidence type="ECO:0000256" key="1">
    <source>
        <dbReference type="SAM" id="Phobius"/>
    </source>
</evidence>
<proteinExistence type="predicted"/>
<organism evidence="2 3">
    <name type="scientific">Coemansia biformis</name>
    <dbReference type="NCBI Taxonomy" id="1286918"/>
    <lineage>
        <taxon>Eukaryota</taxon>
        <taxon>Fungi</taxon>
        <taxon>Fungi incertae sedis</taxon>
        <taxon>Zoopagomycota</taxon>
        <taxon>Kickxellomycotina</taxon>
        <taxon>Kickxellomycetes</taxon>
        <taxon>Kickxellales</taxon>
        <taxon>Kickxellaceae</taxon>
        <taxon>Coemansia</taxon>
    </lineage>
</organism>
<dbReference type="AlphaFoldDB" id="A0A9W7Y3E0"/>
<keyword evidence="3" id="KW-1185">Reference proteome</keyword>
<dbReference type="EMBL" id="JANBOI010001617">
    <property type="protein sequence ID" value="KAJ1726340.1"/>
    <property type="molecule type" value="Genomic_DNA"/>
</dbReference>
<feature type="transmembrane region" description="Helical" evidence="1">
    <location>
        <begin position="491"/>
        <end position="517"/>
    </location>
</feature>
<dbReference type="Gene3D" id="3.40.525.10">
    <property type="entry name" value="CRAL-TRIO lipid binding domain"/>
    <property type="match status" value="1"/>
</dbReference>
<accession>A0A9W7Y3E0</accession>